<keyword evidence="2 7" id="KW-0732">Signal</keyword>
<dbReference type="InterPro" id="IPR023205">
    <property type="entry name" value="DsbA/DsbL"/>
</dbReference>
<evidence type="ECO:0000313" key="11">
    <source>
        <dbReference type="Proteomes" id="UP000197424"/>
    </source>
</evidence>
<reference evidence="9" key="1">
    <citation type="journal article" date="2017" name="J. Antimicrob. Chemother.">
        <title>Emergence and genomic analysis of MDR Laribacter hongkongensis strain HLGZ1 from Guangzhou, China.</title>
        <authorList>
            <person name="Wu H.K."/>
            <person name="Chen J.H."/>
            <person name="Yang L."/>
            <person name="Li A.R."/>
            <person name="Su D.H."/>
            <person name="Lin Y.P."/>
            <person name="Chen D.Q."/>
        </authorList>
    </citation>
    <scope>NUCLEOTIDE SEQUENCE</scope>
    <source>
        <strain evidence="9">HLGZ1</strain>
    </source>
</reference>
<dbReference type="RefSeq" id="WP_012698380.1">
    <property type="nucleotide sequence ID" value="NZ_CP022115.1"/>
</dbReference>
<evidence type="ECO:0000256" key="5">
    <source>
        <dbReference type="PIRNR" id="PIRNR001488"/>
    </source>
</evidence>
<dbReference type="AlphaFoldDB" id="A0A248LNB7"/>
<dbReference type="Proteomes" id="UP000197424">
    <property type="component" value="Chromosome"/>
</dbReference>
<evidence type="ECO:0000256" key="7">
    <source>
        <dbReference type="SAM" id="SignalP"/>
    </source>
</evidence>
<keyword evidence="5" id="KW-0574">Periplasm</keyword>
<dbReference type="PANTHER" id="PTHR35891">
    <property type="entry name" value="THIOL:DISULFIDE INTERCHANGE PROTEIN DSBA"/>
    <property type="match status" value="1"/>
</dbReference>
<evidence type="ECO:0000313" key="12">
    <source>
        <dbReference type="Proteomes" id="UP001200247"/>
    </source>
</evidence>
<dbReference type="GO" id="GO:0016491">
    <property type="term" value="F:oxidoreductase activity"/>
    <property type="evidence" value="ECO:0007669"/>
    <property type="project" value="InterPro"/>
</dbReference>
<dbReference type="PANTHER" id="PTHR35891:SF3">
    <property type="entry name" value="THIOL:DISULFIDE INTERCHANGE PROTEIN DSBL"/>
    <property type="match status" value="1"/>
</dbReference>
<dbReference type="CDD" id="cd03019">
    <property type="entry name" value="DsbA_DsbA"/>
    <property type="match status" value="1"/>
</dbReference>
<evidence type="ECO:0000256" key="1">
    <source>
        <dbReference type="ARBA" id="ARBA00005791"/>
    </source>
</evidence>
<evidence type="ECO:0000256" key="2">
    <source>
        <dbReference type="ARBA" id="ARBA00022729"/>
    </source>
</evidence>
<feature type="disulfide bond" description="Redox-active" evidence="6">
    <location>
        <begin position="52"/>
        <end position="55"/>
    </location>
</feature>
<dbReference type="Pfam" id="PF01323">
    <property type="entry name" value="DSBA"/>
    <property type="match status" value="1"/>
</dbReference>
<dbReference type="EMBL" id="JAJAXM010000021">
    <property type="protein sequence ID" value="MCG9026551.1"/>
    <property type="molecule type" value="Genomic_DNA"/>
</dbReference>
<dbReference type="OrthoDB" id="9784896at2"/>
<dbReference type="EMBL" id="CP022115">
    <property type="protein sequence ID" value="ASJ25944.1"/>
    <property type="molecule type" value="Genomic_DNA"/>
</dbReference>
<accession>A0A248LNB7</accession>
<keyword evidence="4" id="KW-0676">Redox-active center</keyword>
<dbReference type="Proteomes" id="UP001200247">
    <property type="component" value="Unassembled WGS sequence"/>
</dbReference>
<sequence length="204" mass="22571">MKKWLVACLAGLMSLTAHAAIQPGTDYTPLAAPQAVANKNRVEVIEFFSYGCGHCFKLEPASEAWAKNKPADVDFRREQIVWDKRMDGLARLFAAIQASGQSGKLHHAAFIAVQQERLDLRDPKIVQDWVARQGVDAARFMQVYNSFSVAQAPARATQLTRAYRVEGTPMLVVGGKYAVTPAAPERMMQVVGELVDKVRAEQKK</sequence>
<keyword evidence="3 5" id="KW-1015">Disulfide bond</keyword>
<name>A0A248LNB7_9NEIS</name>
<comment type="subcellular location">
    <subcellularLocation>
        <location evidence="5">Periplasm</location>
    </subcellularLocation>
</comment>
<comment type="similarity">
    <text evidence="1">Belongs to the thioredoxin family. DsbA subfamily.</text>
</comment>
<feature type="signal peptide" evidence="7">
    <location>
        <begin position="1"/>
        <end position="19"/>
    </location>
</feature>
<evidence type="ECO:0000256" key="3">
    <source>
        <dbReference type="ARBA" id="ARBA00023157"/>
    </source>
</evidence>
<reference evidence="11" key="2">
    <citation type="submission" date="2017-06" db="EMBL/GenBank/DDBJ databases">
        <title>Whole genome sequence of Laribacter hongkongensis LHGZ1.</title>
        <authorList>
            <person name="Chen D."/>
            <person name="Wu H."/>
            <person name="Chen J."/>
        </authorList>
    </citation>
    <scope>NUCLEOTIDE SEQUENCE [LARGE SCALE GENOMIC DNA]</scope>
    <source>
        <strain evidence="11">LHGZ1</strain>
    </source>
</reference>
<proteinExistence type="inferred from homology"/>
<dbReference type="GeneID" id="75108170"/>
<dbReference type="InterPro" id="IPR036249">
    <property type="entry name" value="Thioredoxin-like_sf"/>
</dbReference>
<evidence type="ECO:0000259" key="8">
    <source>
        <dbReference type="Pfam" id="PF01323"/>
    </source>
</evidence>
<gene>
    <name evidence="10" type="ORF">LH440_11720</name>
    <name evidence="9" type="ORF">LHGZ1_3113</name>
</gene>
<dbReference type="GO" id="GO:0042597">
    <property type="term" value="C:periplasmic space"/>
    <property type="evidence" value="ECO:0007669"/>
    <property type="project" value="UniProtKB-SubCell"/>
</dbReference>
<evidence type="ECO:0000256" key="6">
    <source>
        <dbReference type="PIRSR" id="PIRSR001488-1"/>
    </source>
</evidence>
<dbReference type="SUPFAM" id="SSF52833">
    <property type="entry name" value="Thioredoxin-like"/>
    <property type="match status" value="1"/>
</dbReference>
<protein>
    <recommendedName>
        <fullName evidence="5">Thiol:disulfide interchange protein</fullName>
    </recommendedName>
</protein>
<dbReference type="OMA" id="THEAMFR"/>
<dbReference type="PIRSF" id="PIRSF001488">
    <property type="entry name" value="Tdi_protein"/>
    <property type="match status" value="1"/>
</dbReference>
<organism evidence="9 11">
    <name type="scientific">Laribacter hongkongensis</name>
    <dbReference type="NCBI Taxonomy" id="168471"/>
    <lineage>
        <taxon>Bacteria</taxon>
        <taxon>Pseudomonadati</taxon>
        <taxon>Pseudomonadota</taxon>
        <taxon>Betaproteobacteria</taxon>
        <taxon>Neisseriales</taxon>
        <taxon>Aquaspirillaceae</taxon>
        <taxon>Laribacter</taxon>
    </lineage>
</organism>
<dbReference type="InterPro" id="IPR001853">
    <property type="entry name" value="DSBA-like_thioredoxin_dom"/>
</dbReference>
<dbReference type="InterPro" id="IPR050824">
    <property type="entry name" value="Thiol_disulfide_DsbA"/>
</dbReference>
<reference evidence="9" key="3">
    <citation type="submission" date="2017-06" db="EMBL/GenBank/DDBJ databases">
        <authorList>
            <person name="Kim H.J."/>
            <person name="Triplett B.A."/>
        </authorList>
    </citation>
    <scope>NUCLEOTIDE SEQUENCE</scope>
    <source>
        <strain evidence="9">HLGZ1</strain>
    </source>
</reference>
<reference evidence="10 12" key="4">
    <citation type="submission" date="2021-10" db="EMBL/GenBank/DDBJ databases">
        <title>Whole-genome sequencing analysis of Laribacter hongkongensis: virulence gene profiles, carbohydrate-active enzyme prediction, and antimicrobial resistance characterization.</title>
        <authorList>
            <person name="Yuan P."/>
            <person name="Zhan Y."/>
            <person name="Chen D."/>
        </authorList>
    </citation>
    <scope>NUCLEOTIDE SEQUENCE [LARGE SCALE GENOMIC DNA]</scope>
    <source>
        <strain evidence="10 12">W67</strain>
    </source>
</reference>
<evidence type="ECO:0000256" key="4">
    <source>
        <dbReference type="ARBA" id="ARBA00023284"/>
    </source>
</evidence>
<feature type="domain" description="DSBA-like thioredoxin" evidence="8">
    <location>
        <begin position="78"/>
        <end position="186"/>
    </location>
</feature>
<evidence type="ECO:0000313" key="9">
    <source>
        <dbReference type="EMBL" id="ASJ25944.1"/>
    </source>
</evidence>
<feature type="chain" id="PRO_5044379210" description="Thiol:disulfide interchange protein" evidence="7">
    <location>
        <begin position="20"/>
        <end position="204"/>
    </location>
</feature>
<dbReference type="Gene3D" id="3.40.30.10">
    <property type="entry name" value="Glutaredoxin"/>
    <property type="match status" value="1"/>
</dbReference>
<evidence type="ECO:0000313" key="10">
    <source>
        <dbReference type="EMBL" id="MCG9026551.1"/>
    </source>
</evidence>